<dbReference type="PANTHER" id="PTHR30462:SF3">
    <property type="entry name" value="INTERMEMBRANE TRANSPORT PROTEIN PQIA"/>
    <property type="match status" value="1"/>
</dbReference>
<evidence type="ECO:0000256" key="7">
    <source>
        <dbReference type="SAM" id="Phobius"/>
    </source>
</evidence>
<protein>
    <submittedName>
        <fullName evidence="8">Paraquat-inducible protein A</fullName>
    </submittedName>
</protein>
<dbReference type="InterPro" id="IPR007498">
    <property type="entry name" value="PqiA-like"/>
</dbReference>
<keyword evidence="9" id="KW-1185">Reference proteome</keyword>
<organism evidence="8 9">
    <name type="scientific">Rubellicoccus peritrichatus</name>
    <dbReference type="NCBI Taxonomy" id="3080537"/>
    <lineage>
        <taxon>Bacteria</taxon>
        <taxon>Pseudomonadati</taxon>
        <taxon>Verrucomicrobiota</taxon>
        <taxon>Opitutia</taxon>
        <taxon>Puniceicoccales</taxon>
        <taxon>Cerasicoccaceae</taxon>
        <taxon>Rubellicoccus</taxon>
    </lineage>
</organism>
<evidence type="ECO:0000256" key="3">
    <source>
        <dbReference type="ARBA" id="ARBA00022519"/>
    </source>
</evidence>
<accession>A0AAQ3L9L4</accession>
<evidence type="ECO:0000256" key="2">
    <source>
        <dbReference type="ARBA" id="ARBA00022475"/>
    </source>
</evidence>
<keyword evidence="3" id="KW-0997">Cell inner membrane</keyword>
<keyword evidence="6 7" id="KW-0472">Membrane</keyword>
<evidence type="ECO:0000256" key="6">
    <source>
        <dbReference type="ARBA" id="ARBA00023136"/>
    </source>
</evidence>
<evidence type="ECO:0000256" key="1">
    <source>
        <dbReference type="ARBA" id="ARBA00004533"/>
    </source>
</evidence>
<dbReference type="Pfam" id="PF04403">
    <property type="entry name" value="PqiA"/>
    <property type="match status" value="1"/>
</dbReference>
<name>A0AAQ3L9L4_9BACT</name>
<evidence type="ECO:0000256" key="5">
    <source>
        <dbReference type="ARBA" id="ARBA00022989"/>
    </source>
</evidence>
<dbReference type="RefSeq" id="WP_317834649.1">
    <property type="nucleotide sequence ID" value="NZ_CP136920.1"/>
</dbReference>
<dbReference type="EMBL" id="CP136920">
    <property type="protein sequence ID" value="WOO42164.1"/>
    <property type="molecule type" value="Genomic_DNA"/>
</dbReference>
<gene>
    <name evidence="8" type="ORF">RZN69_03620</name>
</gene>
<feature type="transmembrane region" description="Helical" evidence="7">
    <location>
        <begin position="99"/>
        <end position="132"/>
    </location>
</feature>
<keyword evidence="5 7" id="KW-1133">Transmembrane helix</keyword>
<evidence type="ECO:0000256" key="4">
    <source>
        <dbReference type="ARBA" id="ARBA00022692"/>
    </source>
</evidence>
<reference evidence="8 9" key="1">
    <citation type="submission" date="2023-10" db="EMBL/GenBank/DDBJ databases">
        <title>Rubellicoccus peritrichatus gen. nov., sp. nov., isolated from an algae of coral reef tank.</title>
        <authorList>
            <person name="Luo J."/>
        </authorList>
    </citation>
    <scope>NUCLEOTIDE SEQUENCE [LARGE SCALE GENOMIC DNA]</scope>
    <source>
        <strain evidence="8 9">CR14</strain>
    </source>
</reference>
<evidence type="ECO:0000313" key="9">
    <source>
        <dbReference type="Proteomes" id="UP001304300"/>
    </source>
</evidence>
<dbReference type="Proteomes" id="UP001304300">
    <property type="component" value="Chromosome"/>
</dbReference>
<keyword evidence="4 7" id="KW-0812">Transmembrane</keyword>
<sequence length="213" mass="23540">MSRRRTAQSANLVACRSCGQISDGCNRAAEATLRCPLCHSKISSREEGMISKTWALVLTGFILYVPANLFPIMTVEILGSAKKETILSGVIELFSSGMWAIGLLVFCASITVPLAKLVGLSYLLISIQFGWVSRKEDRTRLYRLVEFIGRWSMLDVFLLSILVAVVNLGQVATISPDIGAVFFAFVVIITMFAAHIFDPRLIWDNSERKTSTL</sequence>
<comment type="subcellular location">
    <subcellularLocation>
        <location evidence="1">Cell inner membrane</location>
    </subcellularLocation>
</comment>
<dbReference type="AlphaFoldDB" id="A0AAQ3L9L4"/>
<dbReference type="KEGG" id="puo:RZN69_03620"/>
<dbReference type="InterPro" id="IPR051800">
    <property type="entry name" value="PqiA-PqiB_transport"/>
</dbReference>
<feature type="transmembrane region" description="Helical" evidence="7">
    <location>
        <begin position="153"/>
        <end position="172"/>
    </location>
</feature>
<feature type="transmembrane region" description="Helical" evidence="7">
    <location>
        <begin position="54"/>
        <end position="79"/>
    </location>
</feature>
<dbReference type="PANTHER" id="PTHR30462">
    <property type="entry name" value="INTERMEMBRANE TRANSPORT PROTEIN PQIB-RELATED"/>
    <property type="match status" value="1"/>
</dbReference>
<proteinExistence type="predicted"/>
<evidence type="ECO:0000313" key="8">
    <source>
        <dbReference type="EMBL" id="WOO42164.1"/>
    </source>
</evidence>
<feature type="transmembrane region" description="Helical" evidence="7">
    <location>
        <begin position="178"/>
        <end position="197"/>
    </location>
</feature>
<dbReference type="GO" id="GO:0005886">
    <property type="term" value="C:plasma membrane"/>
    <property type="evidence" value="ECO:0007669"/>
    <property type="project" value="UniProtKB-SubCell"/>
</dbReference>
<keyword evidence="2" id="KW-1003">Cell membrane</keyword>